<evidence type="ECO:0000313" key="8">
    <source>
        <dbReference type="EMBL" id="CRL23488.1"/>
    </source>
</evidence>
<keyword evidence="2 6" id="KW-0812">Transmembrane</keyword>
<dbReference type="InterPro" id="IPR008521">
    <property type="entry name" value="Mg_trans_NIPA"/>
</dbReference>
<keyword evidence="5 6" id="KW-0472">Membrane</keyword>
<feature type="domain" description="Aminoglycoside phosphotransferase" evidence="7">
    <location>
        <begin position="393"/>
        <end position="580"/>
    </location>
</feature>
<organism evidence="8 9">
    <name type="scientific">Penicillium camemberti (strain FM 013)</name>
    <dbReference type="NCBI Taxonomy" id="1429867"/>
    <lineage>
        <taxon>Eukaryota</taxon>
        <taxon>Fungi</taxon>
        <taxon>Dikarya</taxon>
        <taxon>Ascomycota</taxon>
        <taxon>Pezizomycotina</taxon>
        <taxon>Eurotiomycetes</taxon>
        <taxon>Eurotiomycetidae</taxon>
        <taxon>Eurotiales</taxon>
        <taxon>Aspergillaceae</taxon>
        <taxon>Penicillium</taxon>
    </lineage>
</organism>
<feature type="transmembrane region" description="Helical" evidence="6">
    <location>
        <begin position="208"/>
        <end position="227"/>
    </location>
</feature>
<keyword evidence="9" id="KW-1185">Reference proteome</keyword>
<feature type="transmembrane region" description="Helical" evidence="6">
    <location>
        <begin position="268"/>
        <end position="290"/>
    </location>
</feature>
<reference evidence="8 9" key="1">
    <citation type="journal article" date="2014" name="Nat. Commun.">
        <title>Multiple recent horizontal transfers of a large genomic region in cheese making fungi.</title>
        <authorList>
            <person name="Cheeseman K."/>
            <person name="Ropars J."/>
            <person name="Renault P."/>
            <person name="Dupont J."/>
            <person name="Gouzy J."/>
            <person name="Branca A."/>
            <person name="Abraham A.L."/>
            <person name="Ceppi M."/>
            <person name="Conseiller E."/>
            <person name="Debuchy R."/>
            <person name="Malagnac F."/>
            <person name="Goarin A."/>
            <person name="Silar P."/>
            <person name="Lacoste S."/>
            <person name="Sallet E."/>
            <person name="Bensimon A."/>
            <person name="Giraud T."/>
            <person name="Brygoo Y."/>
        </authorList>
    </citation>
    <scope>NUCLEOTIDE SEQUENCE [LARGE SCALE GENOMIC DNA]</scope>
    <source>
        <strain evidence="9">FM 013</strain>
    </source>
</reference>
<evidence type="ECO:0000256" key="5">
    <source>
        <dbReference type="ARBA" id="ARBA00023136"/>
    </source>
</evidence>
<dbReference type="AlphaFoldDB" id="A0A0G4PAZ0"/>
<dbReference type="Gene3D" id="3.90.1200.10">
    <property type="match status" value="1"/>
</dbReference>
<evidence type="ECO:0000256" key="6">
    <source>
        <dbReference type="SAM" id="Phobius"/>
    </source>
</evidence>
<accession>A0A0G4PAZ0</accession>
<dbReference type="GO" id="GO:0016020">
    <property type="term" value="C:membrane"/>
    <property type="evidence" value="ECO:0007669"/>
    <property type="project" value="UniProtKB-SubCell"/>
</dbReference>
<evidence type="ECO:0000256" key="4">
    <source>
        <dbReference type="ARBA" id="ARBA00022989"/>
    </source>
</evidence>
<dbReference type="Proteomes" id="UP000053732">
    <property type="component" value="Unassembled WGS sequence"/>
</dbReference>
<dbReference type="GO" id="GO:0016301">
    <property type="term" value="F:kinase activity"/>
    <property type="evidence" value="ECO:0007669"/>
    <property type="project" value="UniProtKB-KW"/>
</dbReference>
<name>A0A0G4PAZ0_PENC3</name>
<dbReference type="InterPro" id="IPR011009">
    <property type="entry name" value="Kinase-like_dom_sf"/>
</dbReference>
<keyword evidence="8" id="KW-0418">Kinase</keyword>
<dbReference type="CDD" id="cd05120">
    <property type="entry name" value="APH_ChoK_like"/>
    <property type="match status" value="1"/>
</dbReference>
<dbReference type="GO" id="GO:0015095">
    <property type="term" value="F:magnesium ion transmembrane transporter activity"/>
    <property type="evidence" value="ECO:0007669"/>
    <property type="project" value="InterPro"/>
</dbReference>
<feature type="transmembrane region" description="Helical" evidence="6">
    <location>
        <begin position="239"/>
        <end position="262"/>
    </location>
</feature>
<evidence type="ECO:0000313" key="9">
    <source>
        <dbReference type="Proteomes" id="UP000053732"/>
    </source>
</evidence>
<evidence type="ECO:0000256" key="3">
    <source>
        <dbReference type="ARBA" id="ARBA00022824"/>
    </source>
</evidence>
<gene>
    <name evidence="8" type="ORF">PCAMFM013_S009g000428</name>
</gene>
<dbReference type="InterPro" id="IPR002575">
    <property type="entry name" value="Aminoglycoside_PTrfase"/>
</dbReference>
<sequence length="612" mass="66753">MVGKVEDNFSFFFPARFIGLTLAILSATGLIQAAEKYGFTGDGFEYIRSPVWWCGTTMLVTGELMNTAAYAFAPAVLVTPLGALSVLIGALMGSYFLREEINVLGKLGCAACLLGSVLLVLHAPGDKEIETVDEILHLAIQPCQQPSPELDLIAIYIIWKVAPVQGRTNPLVYISICSSVGSISVMSVKAFGIAVKLTAGGDNQFTHASTYVFALVLVVTTLTQMNYLNKAMGQFPASLVNAMYYVGFTTCTLSASIIFYQGLNTSNWTSIISMLCGFLLNFTGISLLTLSKTASSSEKRMDSMRGMNTRSLELSHGRYSHVRTSNSAYSAAHPQSRDPDGFFPLNGKDLNSVTDEALATLLTSSPILHQLGGTTVVRLSETLVMKGGGSVMASEAEMLRLIASRTTIRAPRVYRSFQVKDDTQYFGTSGYIVMDFIPGQPLDESWNSLSRDTQGRIAAQVAEIIQEMQSIELSQPGPASGGPSRGRFFTDYSAGPFIDTAGMEAWFNHKLDICKSVHQAPKDIPPFHFTKFVLTHNDISPRNLILDQHEQVWLIDWAYSSAYPPVFESAALSIQPFFTDFNEAVLSLIPRYPEEEMQLNSIAYGLTTAALA</sequence>
<keyword evidence="4 6" id="KW-1133">Transmembrane helix</keyword>
<evidence type="ECO:0000256" key="2">
    <source>
        <dbReference type="ARBA" id="ARBA00022692"/>
    </source>
</evidence>
<feature type="transmembrane region" description="Helical" evidence="6">
    <location>
        <begin position="103"/>
        <end position="123"/>
    </location>
</feature>
<protein>
    <submittedName>
        <fullName evidence="8">Protein kinase-like domain</fullName>
    </submittedName>
</protein>
<feature type="transmembrane region" description="Helical" evidence="6">
    <location>
        <begin position="68"/>
        <end position="91"/>
    </location>
</feature>
<comment type="subcellular location">
    <subcellularLocation>
        <location evidence="1">Endoplasmic reticulum membrane</location>
        <topology evidence="1">Multi-pass membrane protein</topology>
    </subcellularLocation>
</comment>
<dbReference type="PANTHER" id="PTHR12570:SF85">
    <property type="entry name" value="DUF803 DOMAIN MEMBRANE PROTEIN (AFU_ORTHOLOGUE AFUA_1G15880)"/>
    <property type="match status" value="1"/>
</dbReference>
<dbReference type="SUPFAM" id="SSF103481">
    <property type="entry name" value="Multidrug resistance efflux transporter EmrE"/>
    <property type="match status" value="1"/>
</dbReference>
<dbReference type="Pfam" id="PF05653">
    <property type="entry name" value="Mg_trans_NIPA"/>
    <property type="match status" value="1"/>
</dbReference>
<keyword evidence="3" id="KW-0256">Endoplasmic reticulum</keyword>
<keyword evidence="8" id="KW-0808">Transferase</keyword>
<dbReference type="InterPro" id="IPR037185">
    <property type="entry name" value="EmrE-like"/>
</dbReference>
<proteinExistence type="predicted"/>
<dbReference type="SUPFAM" id="SSF56112">
    <property type="entry name" value="Protein kinase-like (PK-like)"/>
    <property type="match status" value="1"/>
</dbReference>
<dbReference type="PANTHER" id="PTHR12570">
    <property type="match status" value="1"/>
</dbReference>
<dbReference type="EMBL" id="HG793142">
    <property type="protein sequence ID" value="CRL23488.1"/>
    <property type="molecule type" value="Genomic_DNA"/>
</dbReference>
<dbReference type="Pfam" id="PF01636">
    <property type="entry name" value="APH"/>
    <property type="match status" value="1"/>
</dbReference>
<evidence type="ECO:0000256" key="1">
    <source>
        <dbReference type="ARBA" id="ARBA00004477"/>
    </source>
</evidence>
<evidence type="ECO:0000259" key="7">
    <source>
        <dbReference type="Pfam" id="PF01636"/>
    </source>
</evidence>